<evidence type="ECO:0000313" key="1">
    <source>
        <dbReference type="EMBL" id="THU42550.1"/>
    </source>
</evidence>
<gene>
    <name evidence="1" type="ORF">C4D60_Mb00t19300</name>
</gene>
<name>A0A4S8I3V0_MUSBA</name>
<comment type="caution">
    <text evidence="1">The sequence shown here is derived from an EMBL/GenBank/DDBJ whole genome shotgun (WGS) entry which is preliminary data.</text>
</comment>
<organism evidence="1 2">
    <name type="scientific">Musa balbisiana</name>
    <name type="common">Banana</name>
    <dbReference type="NCBI Taxonomy" id="52838"/>
    <lineage>
        <taxon>Eukaryota</taxon>
        <taxon>Viridiplantae</taxon>
        <taxon>Streptophyta</taxon>
        <taxon>Embryophyta</taxon>
        <taxon>Tracheophyta</taxon>
        <taxon>Spermatophyta</taxon>
        <taxon>Magnoliopsida</taxon>
        <taxon>Liliopsida</taxon>
        <taxon>Zingiberales</taxon>
        <taxon>Musaceae</taxon>
        <taxon>Musa</taxon>
    </lineage>
</organism>
<accession>A0A4S8I3V0</accession>
<keyword evidence="2" id="KW-1185">Reference proteome</keyword>
<dbReference type="STRING" id="52838.A0A4S8I3V0"/>
<dbReference type="Proteomes" id="UP000317650">
    <property type="component" value="Unassembled WGS sequence"/>
</dbReference>
<reference evidence="1 2" key="1">
    <citation type="journal article" date="2019" name="Nat. Plants">
        <title>Genome sequencing of Musa balbisiana reveals subgenome evolution and function divergence in polyploid bananas.</title>
        <authorList>
            <person name="Yao X."/>
        </authorList>
    </citation>
    <scope>NUCLEOTIDE SEQUENCE [LARGE SCALE GENOMIC DNA]</scope>
    <source>
        <strain evidence="2">cv. DH-PKW</strain>
        <tissue evidence="1">Leaves</tissue>
    </source>
</reference>
<protein>
    <submittedName>
        <fullName evidence="1">Uncharacterized protein</fullName>
    </submittedName>
</protein>
<dbReference type="AlphaFoldDB" id="A0A4S8I3V0"/>
<proteinExistence type="predicted"/>
<dbReference type="EMBL" id="PYDT01001176">
    <property type="protein sequence ID" value="THU42550.1"/>
    <property type="molecule type" value="Genomic_DNA"/>
</dbReference>
<evidence type="ECO:0000313" key="2">
    <source>
        <dbReference type="Proteomes" id="UP000317650"/>
    </source>
</evidence>
<sequence length="104" mass="11557">MESPYNGPSISAKRKVGEKTSYLLVPKNKAAASVASACIRARCHYVNQNGSVVWLTIGLLRNEPSKVQSLSRTKIGKLNRLPKEMRNLKRKIPALQTYLGGIKY</sequence>